<dbReference type="Proteomes" id="UP000035068">
    <property type="component" value="Unassembled WGS sequence"/>
</dbReference>
<evidence type="ECO:0000259" key="1">
    <source>
        <dbReference type="Pfam" id="PF14341"/>
    </source>
</evidence>
<sequence length="164" mass="17620">MHLKTNLRKQNGAALLITLMVLALLTLLGMAVTSAALVETCITRNETVRDLAFYQAESGWQYGLFWLESQPGAIREDLGSLSAPSGWAEAFSSAAAGAPQNLDAADGQSSFAVSIHYLGTSQPPLYSTDFRRIDYSIHARGYGPLQAQSLIEVSAGRIIHGDGY</sequence>
<dbReference type="Pfam" id="PF14341">
    <property type="entry name" value="PilX_N"/>
    <property type="match status" value="1"/>
</dbReference>
<evidence type="ECO:0000313" key="3">
    <source>
        <dbReference type="Proteomes" id="UP000035068"/>
    </source>
</evidence>
<dbReference type="EMBL" id="JWJD01000011">
    <property type="protein sequence ID" value="KIH75445.1"/>
    <property type="molecule type" value="Genomic_DNA"/>
</dbReference>
<gene>
    <name evidence="2" type="ORF">GFER_16845</name>
</gene>
<dbReference type="AlphaFoldDB" id="A0A0C2HK96"/>
<protein>
    <recommendedName>
        <fullName evidence="1">Type 4 fimbrial biogenesis protein PilX N-terminal domain-containing protein</fullName>
    </recommendedName>
</protein>
<keyword evidence="3" id="KW-1185">Reference proteome</keyword>
<dbReference type="InterPro" id="IPR025746">
    <property type="entry name" value="PilX_N_dom"/>
</dbReference>
<dbReference type="RefSeq" id="WP_040101212.1">
    <property type="nucleotide sequence ID" value="NZ_JWJD01000011.1"/>
</dbReference>
<feature type="domain" description="Type 4 fimbrial biogenesis protein PilX N-terminal" evidence="1">
    <location>
        <begin position="12"/>
        <end position="60"/>
    </location>
</feature>
<comment type="caution">
    <text evidence="2">The sequence shown here is derived from an EMBL/GenBank/DDBJ whole genome shotgun (WGS) entry which is preliminary data.</text>
</comment>
<proteinExistence type="predicted"/>
<reference evidence="2 3" key="1">
    <citation type="submission" date="2014-12" db="EMBL/GenBank/DDBJ databases">
        <title>Genomes of Geoalkalibacter ferrihydriticus and Geoalkalibacter subterraneus, two haloalkaliphilic metal-reducing members of the Geobacteraceae.</title>
        <authorList>
            <person name="Badalamenti J.P."/>
            <person name="Torres C.I."/>
            <person name="Krajmalnik-Brown R."/>
            <person name="Bond D.R."/>
        </authorList>
    </citation>
    <scope>NUCLEOTIDE SEQUENCE [LARGE SCALE GENOMIC DNA]</scope>
    <source>
        <strain evidence="2 3">DSM 17813</strain>
    </source>
</reference>
<name>A0A0C2HK96_9BACT</name>
<accession>A0A0C2HK96</accession>
<evidence type="ECO:0000313" key="2">
    <source>
        <dbReference type="EMBL" id="KIH75445.1"/>
    </source>
</evidence>
<organism evidence="2 3">
    <name type="scientific">Geoalkalibacter ferrihydriticus DSM 17813</name>
    <dbReference type="NCBI Taxonomy" id="1121915"/>
    <lineage>
        <taxon>Bacteria</taxon>
        <taxon>Pseudomonadati</taxon>
        <taxon>Thermodesulfobacteriota</taxon>
        <taxon>Desulfuromonadia</taxon>
        <taxon>Desulfuromonadales</taxon>
        <taxon>Geoalkalibacteraceae</taxon>
        <taxon>Geoalkalibacter</taxon>
    </lineage>
</organism>